<dbReference type="Pfam" id="PF00933">
    <property type="entry name" value="Glyco_hydro_3"/>
    <property type="match status" value="1"/>
</dbReference>
<dbReference type="InterPro" id="IPR002772">
    <property type="entry name" value="Glyco_hydro_3_C"/>
</dbReference>
<dbReference type="Gene3D" id="3.20.20.300">
    <property type="entry name" value="Glycoside hydrolase, family 3, N-terminal domain"/>
    <property type="match status" value="1"/>
</dbReference>
<dbReference type="GO" id="GO:0005975">
    <property type="term" value="P:carbohydrate metabolic process"/>
    <property type="evidence" value="ECO:0007669"/>
    <property type="project" value="InterPro"/>
</dbReference>
<protein>
    <submittedName>
        <fullName evidence="4">Beta-glucosidase</fullName>
    </submittedName>
</protein>
<dbReference type="PRINTS" id="PR00133">
    <property type="entry name" value="GLHYDRLASE3"/>
</dbReference>
<dbReference type="Pfam" id="PF01915">
    <property type="entry name" value="Glyco_hydro_3_C"/>
    <property type="match status" value="1"/>
</dbReference>
<dbReference type="PANTHER" id="PTHR42715:SF10">
    <property type="entry name" value="BETA-GLUCOSIDASE"/>
    <property type="match status" value="1"/>
</dbReference>
<dbReference type="Gene3D" id="3.40.50.1700">
    <property type="entry name" value="Glycoside hydrolase family 3 C-terminal domain"/>
    <property type="match status" value="1"/>
</dbReference>
<dbReference type="InterPro" id="IPR026891">
    <property type="entry name" value="Fn3-like"/>
</dbReference>
<dbReference type="SMART" id="SM01217">
    <property type="entry name" value="Fn3_like"/>
    <property type="match status" value="1"/>
</dbReference>
<sequence>MAKGEEATLKRDIEQLISEMTLEEKASLCSGASFWRTKEVERMKIPSLMLTDGPHGLRKQKEGEDHLGIHQSVPATCFPSAAGLACSWDRTLMEKVGAALGEECQAENVSILLGPGANIKRSPLCGRNFEYFSEDPYLSSEMAAHHIKGVQSQGVGTSLKHFAANNQEHRRMSVDVTVDERTLREIYLASFEGAVKKGQPWTVMSAYNKINGTYASENRYLLNDILRKEWGFEGFVVSDWSAVDERIAALAAGLDLEMPSNNGVRDQQIVEAVKNGQLAEETLNKAVARLLTVVFKAADKKKAHATYDREAHHQLAREVARESMVLLKNEDRILPLKKTGTIALIGALAETPRYQGGGSSHINPTKIENIVEEMGKAVGANGEVKYAEGYDLSKDTIDHQLLAEAENVARQCDVAVLFVGLPDRYESEGYDREHLQLPANQQQLLEAVAKVNENLVVVLSNGAPVEMPWINRVKGLLEAYLGGQALGGAIADLLFGEANPSGKLAETFPKQLCDNPSYLFFPGEGDKVAYREGLFVGYRYYDTKKVEPLFPFGYGLSYTEFAYTNLSVSKKQLADNESVTVTVLVKNIGEVAGKEIVQLYVSDVESTVIRPEKELKGFEKVSLQPEEEKAVTFELDRRAFAYYNVDRKDWHVETGDFDLLVGSSSQEIHLKETIRVESTVDIDQAFTRNTLMGDLMKDPDTGAVAMQFLAKLGESTGASQPSEQENNEMIEAIMKYSPLRAFVSYSNGAITDQMIEDLLTELNHQKAASVSSGAEKSGEANPPKLSEDTKIGDLLEHEEAKQILEKHLPGFLANPSLSMAKGFTLKQLSAIPQADLSADTVRLIAQDLAEMN</sequence>
<dbReference type="SUPFAM" id="SSF51445">
    <property type="entry name" value="(Trans)glycosidases"/>
    <property type="match status" value="1"/>
</dbReference>
<feature type="domain" description="Fibronectin type III-like" evidence="3">
    <location>
        <begin position="595"/>
        <end position="665"/>
    </location>
</feature>
<dbReference type="SUPFAM" id="SSF52279">
    <property type="entry name" value="Beta-D-glucan exohydrolase, C-terminal domain"/>
    <property type="match status" value="1"/>
</dbReference>
<name>A0A1H3I356_9BACI</name>
<dbReference type="Gene3D" id="2.60.40.10">
    <property type="entry name" value="Immunoglobulins"/>
    <property type="match status" value="1"/>
</dbReference>
<evidence type="ECO:0000313" key="5">
    <source>
        <dbReference type="Proteomes" id="UP000198935"/>
    </source>
</evidence>
<evidence type="ECO:0000313" key="4">
    <source>
        <dbReference type="EMBL" id="SDY22090.1"/>
    </source>
</evidence>
<reference evidence="5" key="1">
    <citation type="submission" date="2016-10" db="EMBL/GenBank/DDBJ databases">
        <authorList>
            <person name="Varghese N."/>
            <person name="Submissions S."/>
        </authorList>
    </citation>
    <scope>NUCLEOTIDE SEQUENCE [LARGE SCALE GENOMIC DNA]</scope>
    <source>
        <strain evidence="5">SP</strain>
    </source>
</reference>
<evidence type="ECO:0000256" key="2">
    <source>
        <dbReference type="ARBA" id="ARBA00022801"/>
    </source>
</evidence>
<dbReference type="AlphaFoldDB" id="A0A1H3I356"/>
<gene>
    <name evidence="4" type="ORF">SAMN05421736_101701</name>
</gene>
<dbReference type="InterPro" id="IPR050288">
    <property type="entry name" value="Cellulose_deg_GH3"/>
</dbReference>
<dbReference type="InterPro" id="IPR036881">
    <property type="entry name" value="Glyco_hydro_3_C_sf"/>
</dbReference>
<dbReference type="Pfam" id="PF14310">
    <property type="entry name" value="Fn3-like"/>
    <property type="match status" value="1"/>
</dbReference>
<evidence type="ECO:0000256" key="1">
    <source>
        <dbReference type="ARBA" id="ARBA00005336"/>
    </source>
</evidence>
<accession>A0A1H3I356</accession>
<dbReference type="GO" id="GO:0008422">
    <property type="term" value="F:beta-glucosidase activity"/>
    <property type="evidence" value="ECO:0007669"/>
    <property type="project" value="UniProtKB-ARBA"/>
</dbReference>
<proteinExistence type="inferred from homology"/>
<comment type="similarity">
    <text evidence="1">Belongs to the glycosyl hydrolase 3 family.</text>
</comment>
<keyword evidence="5" id="KW-1185">Reference proteome</keyword>
<dbReference type="InterPro" id="IPR036962">
    <property type="entry name" value="Glyco_hydro_3_N_sf"/>
</dbReference>
<dbReference type="FunFam" id="2.60.40.10:FF:000495">
    <property type="entry name" value="Periplasmic beta-glucosidase"/>
    <property type="match status" value="1"/>
</dbReference>
<dbReference type="InterPro" id="IPR017853">
    <property type="entry name" value="GH"/>
</dbReference>
<dbReference type="InterPro" id="IPR013783">
    <property type="entry name" value="Ig-like_fold"/>
</dbReference>
<organism evidence="4 5">
    <name type="scientific">Evansella caseinilytica</name>
    <dbReference type="NCBI Taxonomy" id="1503961"/>
    <lineage>
        <taxon>Bacteria</taxon>
        <taxon>Bacillati</taxon>
        <taxon>Bacillota</taxon>
        <taxon>Bacilli</taxon>
        <taxon>Bacillales</taxon>
        <taxon>Bacillaceae</taxon>
        <taxon>Evansella</taxon>
    </lineage>
</organism>
<evidence type="ECO:0000259" key="3">
    <source>
        <dbReference type="SMART" id="SM01217"/>
    </source>
</evidence>
<dbReference type="EMBL" id="FNPI01000001">
    <property type="protein sequence ID" value="SDY22090.1"/>
    <property type="molecule type" value="Genomic_DNA"/>
</dbReference>
<dbReference type="STRING" id="1503961.SAMN05421736_101701"/>
<dbReference type="InterPro" id="IPR001764">
    <property type="entry name" value="Glyco_hydro_3_N"/>
</dbReference>
<keyword evidence="2" id="KW-0378">Hydrolase</keyword>
<dbReference type="PANTHER" id="PTHR42715">
    <property type="entry name" value="BETA-GLUCOSIDASE"/>
    <property type="match status" value="1"/>
</dbReference>
<dbReference type="Proteomes" id="UP000198935">
    <property type="component" value="Unassembled WGS sequence"/>
</dbReference>